<protein>
    <recommendedName>
        <fullName evidence="7">Sulfatase N-terminal domain-containing protein</fullName>
    </recommendedName>
</protein>
<organism evidence="8">
    <name type="scientific">marine metagenome</name>
    <dbReference type="NCBI Taxonomy" id="408172"/>
    <lineage>
        <taxon>unclassified sequences</taxon>
        <taxon>metagenomes</taxon>
        <taxon>ecological metagenomes</taxon>
    </lineage>
</organism>
<evidence type="ECO:0000259" key="7">
    <source>
        <dbReference type="Pfam" id="PF00884"/>
    </source>
</evidence>
<evidence type="ECO:0000256" key="1">
    <source>
        <dbReference type="ARBA" id="ARBA00001913"/>
    </source>
</evidence>
<dbReference type="GO" id="GO:0046872">
    <property type="term" value="F:metal ion binding"/>
    <property type="evidence" value="ECO:0007669"/>
    <property type="project" value="UniProtKB-KW"/>
</dbReference>
<dbReference type="InterPro" id="IPR024607">
    <property type="entry name" value="Sulfatase_CS"/>
</dbReference>
<proteinExistence type="inferred from homology"/>
<dbReference type="EMBL" id="UINC01149777">
    <property type="protein sequence ID" value="SVD42454.1"/>
    <property type="molecule type" value="Genomic_DNA"/>
</dbReference>
<evidence type="ECO:0000256" key="2">
    <source>
        <dbReference type="ARBA" id="ARBA00008779"/>
    </source>
</evidence>
<evidence type="ECO:0000256" key="3">
    <source>
        <dbReference type="ARBA" id="ARBA00022723"/>
    </source>
</evidence>
<comment type="similarity">
    <text evidence="2">Belongs to the sulfatase family.</text>
</comment>
<keyword evidence="4" id="KW-0732">Signal</keyword>
<accession>A0A382V7K9</accession>
<dbReference type="InterPro" id="IPR000917">
    <property type="entry name" value="Sulfatase_N"/>
</dbReference>
<dbReference type="PANTHER" id="PTHR42693">
    <property type="entry name" value="ARYLSULFATASE FAMILY MEMBER"/>
    <property type="match status" value="1"/>
</dbReference>
<evidence type="ECO:0000313" key="8">
    <source>
        <dbReference type="EMBL" id="SVD42454.1"/>
    </source>
</evidence>
<feature type="non-terminal residue" evidence="8">
    <location>
        <position position="149"/>
    </location>
</feature>
<dbReference type="PANTHER" id="PTHR42693:SF42">
    <property type="entry name" value="ARYLSULFATASE G"/>
    <property type="match status" value="1"/>
</dbReference>
<keyword evidence="3" id="KW-0479">Metal-binding</keyword>
<dbReference type="InterPro" id="IPR017850">
    <property type="entry name" value="Alkaline_phosphatase_core_sf"/>
</dbReference>
<reference evidence="8" key="1">
    <citation type="submission" date="2018-05" db="EMBL/GenBank/DDBJ databases">
        <authorList>
            <person name="Lanie J.A."/>
            <person name="Ng W.-L."/>
            <person name="Kazmierczak K.M."/>
            <person name="Andrzejewski T.M."/>
            <person name="Davidsen T.M."/>
            <person name="Wayne K.J."/>
            <person name="Tettelin H."/>
            <person name="Glass J.I."/>
            <person name="Rusch D."/>
            <person name="Podicherti R."/>
            <person name="Tsui H.-C.T."/>
            <person name="Winkler M.E."/>
        </authorList>
    </citation>
    <scope>NUCLEOTIDE SEQUENCE</scope>
</reference>
<dbReference type="GO" id="GO:0004065">
    <property type="term" value="F:arylsulfatase activity"/>
    <property type="evidence" value="ECO:0007669"/>
    <property type="project" value="TreeGrafter"/>
</dbReference>
<keyword evidence="6" id="KW-0106">Calcium</keyword>
<feature type="domain" description="Sulfatase N-terminal" evidence="7">
    <location>
        <begin position="26"/>
        <end position="148"/>
    </location>
</feature>
<dbReference type="AlphaFoldDB" id="A0A382V7K9"/>
<dbReference type="SUPFAM" id="SSF53649">
    <property type="entry name" value="Alkaline phosphatase-like"/>
    <property type="match status" value="1"/>
</dbReference>
<name>A0A382V7K9_9ZZZZ</name>
<keyword evidence="5" id="KW-0378">Hydrolase</keyword>
<dbReference type="InterPro" id="IPR050738">
    <property type="entry name" value="Sulfatase"/>
</dbReference>
<dbReference type="PROSITE" id="PS00523">
    <property type="entry name" value="SULFATASE_1"/>
    <property type="match status" value="1"/>
</dbReference>
<comment type="cofactor">
    <cofactor evidence="1">
        <name>Ca(2+)</name>
        <dbReference type="ChEBI" id="CHEBI:29108"/>
    </cofactor>
</comment>
<sequence>MKKTLQFFLHILVFWCLSLNAETPRPNVILFLVDDMGLMDTSVPMLADQDGKPKRHPLNDWYRTPNMERLAKQGIRFSQFYAQSVCSPTRASIMTGQNSARHRVTQFIAPEKRNNGPKGWRWEGLTQKDVTLPLLLRKQGYHTVFAGKA</sequence>
<gene>
    <name evidence="8" type="ORF">METZ01_LOCUS395308</name>
</gene>
<evidence type="ECO:0000256" key="5">
    <source>
        <dbReference type="ARBA" id="ARBA00022801"/>
    </source>
</evidence>
<dbReference type="Pfam" id="PF00884">
    <property type="entry name" value="Sulfatase"/>
    <property type="match status" value="1"/>
</dbReference>
<evidence type="ECO:0000256" key="4">
    <source>
        <dbReference type="ARBA" id="ARBA00022729"/>
    </source>
</evidence>
<dbReference type="Gene3D" id="3.40.720.10">
    <property type="entry name" value="Alkaline Phosphatase, subunit A"/>
    <property type="match status" value="1"/>
</dbReference>
<evidence type="ECO:0000256" key="6">
    <source>
        <dbReference type="ARBA" id="ARBA00022837"/>
    </source>
</evidence>